<dbReference type="InterPro" id="IPR001611">
    <property type="entry name" value="Leu-rich_rpt"/>
</dbReference>
<comment type="subcellular location">
    <subcellularLocation>
        <location evidence="1">Cytoplasm</location>
        <location evidence="1">Cytoskeleton</location>
        <location evidence="1">Cilium axoneme</location>
    </subcellularLocation>
</comment>
<dbReference type="OrthoDB" id="552043at2759"/>
<dbReference type="AlphaFoldDB" id="A0A250WYC2"/>
<comment type="caution">
    <text evidence="8">The sequence shown here is derived from an EMBL/GenBank/DDBJ whole genome shotgun (WGS) entry which is preliminary data.</text>
</comment>
<dbReference type="GO" id="GO:0005524">
    <property type="term" value="F:ATP binding"/>
    <property type="evidence" value="ECO:0007669"/>
    <property type="project" value="UniProtKB-KW"/>
</dbReference>
<dbReference type="Pfam" id="PF13855">
    <property type="entry name" value="LRR_8"/>
    <property type="match status" value="1"/>
</dbReference>
<evidence type="ECO:0000256" key="4">
    <source>
        <dbReference type="ARBA" id="ARBA00022741"/>
    </source>
</evidence>
<feature type="chain" id="PRO_5013010154" description="Guanylate cyclase domain-containing protein" evidence="7">
    <location>
        <begin position="27"/>
        <end position="638"/>
    </location>
</feature>
<dbReference type="Pfam" id="PF00560">
    <property type="entry name" value="LRR_1"/>
    <property type="match status" value="3"/>
</dbReference>
<keyword evidence="4" id="KW-0547">Nucleotide-binding</keyword>
<dbReference type="InterPro" id="IPR029787">
    <property type="entry name" value="Nucleotide_cyclase"/>
</dbReference>
<evidence type="ECO:0000313" key="9">
    <source>
        <dbReference type="Proteomes" id="UP000232323"/>
    </source>
</evidence>
<keyword evidence="6" id="KW-0472">Membrane</keyword>
<feature type="signal peptide" evidence="7">
    <location>
        <begin position="1"/>
        <end position="26"/>
    </location>
</feature>
<dbReference type="PANTHER" id="PTHR48056:SF81">
    <property type="entry name" value="RECEPTOR PROTEIN-TYROSINE KINASE CEPR1"/>
    <property type="match status" value="1"/>
</dbReference>
<keyword evidence="3" id="KW-0677">Repeat</keyword>
<dbReference type="Gene3D" id="3.30.70.1230">
    <property type="entry name" value="Nucleotide cyclase"/>
    <property type="match status" value="1"/>
</dbReference>
<keyword evidence="6" id="KW-1133">Transmembrane helix</keyword>
<evidence type="ECO:0000256" key="1">
    <source>
        <dbReference type="ARBA" id="ARBA00004430"/>
    </source>
</evidence>
<evidence type="ECO:0000256" key="7">
    <source>
        <dbReference type="SAM" id="SignalP"/>
    </source>
</evidence>
<reference evidence="8 9" key="1">
    <citation type="submission" date="2017-08" db="EMBL/GenBank/DDBJ databases">
        <title>Acidophilic green algal genome provides insights into adaptation to an acidic environment.</title>
        <authorList>
            <person name="Hirooka S."/>
            <person name="Hirose Y."/>
            <person name="Kanesaki Y."/>
            <person name="Higuchi S."/>
            <person name="Fujiwara T."/>
            <person name="Onuma R."/>
            <person name="Era A."/>
            <person name="Ohbayashi R."/>
            <person name="Uzuka A."/>
            <person name="Nozaki H."/>
            <person name="Yoshikawa H."/>
            <person name="Miyagishima S.Y."/>
        </authorList>
    </citation>
    <scope>NUCLEOTIDE SEQUENCE [LARGE SCALE GENOMIC DNA]</scope>
    <source>
        <strain evidence="8 9">NIES-2499</strain>
    </source>
</reference>
<protein>
    <recommendedName>
        <fullName evidence="10">Guanylate cyclase domain-containing protein</fullName>
    </recommendedName>
</protein>
<organism evidence="8 9">
    <name type="scientific">Chlamydomonas eustigma</name>
    <dbReference type="NCBI Taxonomy" id="1157962"/>
    <lineage>
        <taxon>Eukaryota</taxon>
        <taxon>Viridiplantae</taxon>
        <taxon>Chlorophyta</taxon>
        <taxon>core chlorophytes</taxon>
        <taxon>Chlorophyceae</taxon>
        <taxon>CS clade</taxon>
        <taxon>Chlamydomonadales</taxon>
        <taxon>Chlamydomonadaceae</taxon>
        <taxon>Chlamydomonas</taxon>
    </lineage>
</organism>
<gene>
    <name evidence="8" type="ORF">CEUSTIGMA_g3287.t1</name>
</gene>
<proteinExistence type="predicted"/>
<keyword evidence="2" id="KW-0433">Leucine-rich repeat</keyword>
<evidence type="ECO:0000256" key="2">
    <source>
        <dbReference type="ARBA" id="ARBA00022614"/>
    </source>
</evidence>
<dbReference type="SUPFAM" id="SSF55073">
    <property type="entry name" value="Nucleotide cyclase"/>
    <property type="match status" value="1"/>
</dbReference>
<keyword evidence="5" id="KW-0067">ATP-binding</keyword>
<accession>A0A250WYC2</accession>
<dbReference type="EMBL" id="BEGY01000014">
    <property type="protein sequence ID" value="GAX75844.1"/>
    <property type="molecule type" value="Genomic_DNA"/>
</dbReference>
<keyword evidence="7" id="KW-0732">Signal</keyword>
<dbReference type="GO" id="GO:0005930">
    <property type="term" value="C:axoneme"/>
    <property type="evidence" value="ECO:0007669"/>
    <property type="project" value="UniProtKB-SubCell"/>
</dbReference>
<dbReference type="Gene3D" id="3.80.10.10">
    <property type="entry name" value="Ribonuclease Inhibitor"/>
    <property type="match status" value="2"/>
</dbReference>
<keyword evidence="9" id="KW-1185">Reference proteome</keyword>
<keyword evidence="6" id="KW-0812">Transmembrane</keyword>
<evidence type="ECO:0000313" key="8">
    <source>
        <dbReference type="EMBL" id="GAX75844.1"/>
    </source>
</evidence>
<dbReference type="SUPFAM" id="SSF52058">
    <property type="entry name" value="L domain-like"/>
    <property type="match status" value="1"/>
</dbReference>
<dbReference type="InterPro" id="IPR050647">
    <property type="entry name" value="Plant_LRR-RLKs"/>
</dbReference>
<dbReference type="STRING" id="1157962.A0A250WYC2"/>
<evidence type="ECO:0000256" key="6">
    <source>
        <dbReference type="SAM" id="Phobius"/>
    </source>
</evidence>
<sequence>MKHIYSRCWGSLLYVIVEAWLHCAASLQIDYVRTSRQNLKSITEMRSEGIGTAPASSLACNVTCQAQQHQALLSLYNSTAGENWTVSSGWTTSSFHCAWFGVYCCPPTPSNLTSIISTPSQDSLTAQARWGLSCTPFATTLNSSDQPFVVAISLPGNNLRGSLPDTLFQTLGPSLQALDLQSNYITGSLPLSLMPSSSPVLMYLSLNNNHLEGSIPSSFAPESSRLQYLDLSSNTLTGTLPKGLSNLTSLTAIILSHNSFTGVVPVQLLLLPQLLSFLVGYNQFSGSISDIASDQWVEGISLDQIVMSHNMLTGRIPSFMGSMQIGGLDLSSNHLTGAIPPSLGSMEGLSALILNNNKLTGTIPALIQTPHLQVLQLQQNSLSGTLPSSLPWARDLVWLDVSQNKDLKGPLPSSGMSGLQSLQQLGLVGTSMRGTASVPGGTLLPSWLSLSTSSFALNQRNASLICPIVYLSSQNGNSPGVVVQIDPYYYAFQNCSCFPNTVTQRVLDPQGYILSVTCAQVSPSPPSSSVILWYVPFSIVMGVCLLLAATLALLWYLMGPKLKALKKEASLCKRAEIPGSAQPGKAVTLVLTDVEGSTELWEWDTEIVAVAIDLHDKLLRSYMSKFNGYEVMTEVRQH</sequence>
<dbReference type="InterPro" id="IPR032675">
    <property type="entry name" value="LRR_dom_sf"/>
</dbReference>
<dbReference type="Proteomes" id="UP000232323">
    <property type="component" value="Unassembled WGS sequence"/>
</dbReference>
<evidence type="ECO:0000256" key="3">
    <source>
        <dbReference type="ARBA" id="ARBA00022737"/>
    </source>
</evidence>
<evidence type="ECO:0000256" key="5">
    <source>
        <dbReference type="ARBA" id="ARBA00022840"/>
    </source>
</evidence>
<evidence type="ECO:0008006" key="10">
    <source>
        <dbReference type="Google" id="ProtNLM"/>
    </source>
</evidence>
<name>A0A250WYC2_9CHLO</name>
<dbReference type="PANTHER" id="PTHR48056">
    <property type="entry name" value="LRR RECEPTOR-LIKE SERINE/THREONINE-PROTEIN KINASE-RELATED"/>
    <property type="match status" value="1"/>
</dbReference>
<dbReference type="FunFam" id="3.80.10.10:FF:000041">
    <property type="entry name" value="LRR receptor-like serine/threonine-protein kinase ERECTA"/>
    <property type="match status" value="1"/>
</dbReference>
<feature type="transmembrane region" description="Helical" evidence="6">
    <location>
        <begin position="531"/>
        <end position="557"/>
    </location>
</feature>